<keyword evidence="1" id="KW-0732">Signal</keyword>
<dbReference type="EMBL" id="BMQL01000003">
    <property type="protein sequence ID" value="GGQ98275.1"/>
    <property type="molecule type" value="Genomic_DNA"/>
</dbReference>
<sequence>MVPPASRFMLFFGALLASAAFQAASAQTLIPLDSRPATSTLPAQIAALGGSPVHLPPADLLGTAAQGADPAALLAWLKAQPTDGPLIVSLDALAYGGLVQSRSSRDSVDTVMARLQAVRDWGAASGQPIYAFIVLPRQPDAVDRARNLEVAKRMVQWAREGVFKELHVTWDDALPGSPAPQEGAALAKDAPANVLVYPGADEVLSSLVARADAPEAATLVVEYSQPEKAAAVIRYEGIALGSSVALHAKAAGWQVTAGQPEAILTPFGGEGVRAPDARTLTLYVFNGGDARAAALRVSQLLRRGPVAVADVEKVNTGNLRVWADLYTLKRPQDLSSLAAWGTPGNNLGTVLAHAKLVTAGVPSASQDALLAREYANDIVYSSQLRAQIRALIPDANLPGSNAPGVLEGLAQTYFPLQFKSSYALESASFPWNRSFEADLELNVAK</sequence>
<reference evidence="2" key="2">
    <citation type="submission" date="2020-09" db="EMBL/GenBank/DDBJ databases">
        <authorList>
            <person name="Sun Q."/>
            <person name="Ohkuma M."/>
        </authorList>
    </citation>
    <scope>NUCLEOTIDE SEQUENCE</scope>
    <source>
        <strain evidence="2">JCM 31311</strain>
    </source>
</reference>
<evidence type="ECO:0000256" key="1">
    <source>
        <dbReference type="SAM" id="SignalP"/>
    </source>
</evidence>
<dbReference type="RefSeq" id="WP_229775864.1">
    <property type="nucleotide sequence ID" value="NZ_BMQL01000003.1"/>
</dbReference>
<dbReference type="Proteomes" id="UP000603865">
    <property type="component" value="Unassembled WGS sequence"/>
</dbReference>
<evidence type="ECO:0008006" key="4">
    <source>
        <dbReference type="Google" id="ProtNLM"/>
    </source>
</evidence>
<dbReference type="InterPro" id="IPR025394">
    <property type="entry name" value="DUF4127"/>
</dbReference>
<name>A0A918F3P9_9DEIO</name>
<comment type="caution">
    <text evidence="2">The sequence shown here is derived from an EMBL/GenBank/DDBJ whole genome shotgun (WGS) entry which is preliminary data.</text>
</comment>
<protein>
    <recommendedName>
        <fullName evidence="4">DUF4127 family protein</fullName>
    </recommendedName>
</protein>
<evidence type="ECO:0000313" key="2">
    <source>
        <dbReference type="EMBL" id="GGQ98275.1"/>
    </source>
</evidence>
<gene>
    <name evidence="2" type="ORF">GCM10008957_08270</name>
</gene>
<accession>A0A918F3P9</accession>
<keyword evidence="3" id="KW-1185">Reference proteome</keyword>
<evidence type="ECO:0000313" key="3">
    <source>
        <dbReference type="Proteomes" id="UP000603865"/>
    </source>
</evidence>
<dbReference type="Pfam" id="PF13552">
    <property type="entry name" value="DUF4127"/>
    <property type="match status" value="2"/>
</dbReference>
<dbReference type="AlphaFoldDB" id="A0A918F3P9"/>
<feature type="signal peptide" evidence="1">
    <location>
        <begin position="1"/>
        <end position="19"/>
    </location>
</feature>
<proteinExistence type="predicted"/>
<reference evidence="2" key="1">
    <citation type="journal article" date="2014" name="Int. J. Syst. Evol. Microbiol.">
        <title>Complete genome sequence of Corynebacterium casei LMG S-19264T (=DSM 44701T), isolated from a smear-ripened cheese.</title>
        <authorList>
            <consortium name="US DOE Joint Genome Institute (JGI-PGF)"/>
            <person name="Walter F."/>
            <person name="Albersmeier A."/>
            <person name="Kalinowski J."/>
            <person name="Ruckert C."/>
        </authorList>
    </citation>
    <scope>NUCLEOTIDE SEQUENCE</scope>
    <source>
        <strain evidence="2">JCM 31311</strain>
    </source>
</reference>
<organism evidence="2 3">
    <name type="scientific">Deinococcus ruber</name>
    <dbReference type="NCBI Taxonomy" id="1848197"/>
    <lineage>
        <taxon>Bacteria</taxon>
        <taxon>Thermotogati</taxon>
        <taxon>Deinococcota</taxon>
        <taxon>Deinococci</taxon>
        <taxon>Deinococcales</taxon>
        <taxon>Deinococcaceae</taxon>
        <taxon>Deinococcus</taxon>
    </lineage>
</organism>
<feature type="chain" id="PRO_5038008167" description="DUF4127 family protein" evidence="1">
    <location>
        <begin position="20"/>
        <end position="445"/>
    </location>
</feature>